<sequence length="102" mass="11446">MEEIITVGKNGRDDEDIILWFLKNRKFDIEAVVAKLSKAIVSLTFDSCTFIFILARNGVKNLECQNFQRSLLMAKPMCTTFLMSTTASACSSGIQTFSSCKY</sequence>
<reference evidence="1 2" key="1">
    <citation type="journal article" date="2020" name="IScience">
        <title>Genome Sequencing of the Endangered Kingdonia uniflora (Circaeasteraceae, Ranunculales) Reveals Potential Mechanisms of Evolutionary Specialization.</title>
        <authorList>
            <person name="Sun Y."/>
            <person name="Deng T."/>
            <person name="Zhang A."/>
            <person name="Moore M.J."/>
            <person name="Landis J.B."/>
            <person name="Lin N."/>
            <person name="Zhang H."/>
            <person name="Zhang X."/>
            <person name="Huang J."/>
            <person name="Zhang X."/>
            <person name="Sun H."/>
            <person name="Wang H."/>
        </authorList>
    </citation>
    <scope>NUCLEOTIDE SEQUENCE [LARGE SCALE GENOMIC DNA]</scope>
    <source>
        <strain evidence="1">TB1705</strain>
        <tissue evidence="1">Leaf</tissue>
    </source>
</reference>
<protein>
    <submittedName>
        <fullName evidence="1">Uncharacterized protein</fullName>
    </submittedName>
</protein>
<dbReference type="Proteomes" id="UP000541444">
    <property type="component" value="Unassembled WGS sequence"/>
</dbReference>
<dbReference type="PANTHER" id="PTHR47556">
    <property type="entry name" value="SEC14P-LIKE PHOSPHATIDYLINOSITOL TRANSFER FAMILY PROTEIN"/>
    <property type="match status" value="1"/>
</dbReference>
<name>A0A7J7L2T7_9MAGN</name>
<accession>A0A7J7L2T7</accession>
<evidence type="ECO:0000313" key="2">
    <source>
        <dbReference type="Proteomes" id="UP000541444"/>
    </source>
</evidence>
<keyword evidence="2" id="KW-1185">Reference proteome</keyword>
<dbReference type="OrthoDB" id="75724at2759"/>
<comment type="caution">
    <text evidence="1">The sequence shown here is derived from an EMBL/GenBank/DDBJ whole genome shotgun (WGS) entry which is preliminary data.</text>
</comment>
<dbReference type="EMBL" id="JACGCM010002660">
    <property type="protein sequence ID" value="KAF6136956.1"/>
    <property type="molecule type" value="Genomic_DNA"/>
</dbReference>
<organism evidence="1 2">
    <name type="scientific">Kingdonia uniflora</name>
    <dbReference type="NCBI Taxonomy" id="39325"/>
    <lineage>
        <taxon>Eukaryota</taxon>
        <taxon>Viridiplantae</taxon>
        <taxon>Streptophyta</taxon>
        <taxon>Embryophyta</taxon>
        <taxon>Tracheophyta</taxon>
        <taxon>Spermatophyta</taxon>
        <taxon>Magnoliopsida</taxon>
        <taxon>Ranunculales</taxon>
        <taxon>Circaeasteraceae</taxon>
        <taxon>Kingdonia</taxon>
    </lineage>
</organism>
<gene>
    <name evidence="1" type="ORF">GIB67_030720</name>
</gene>
<evidence type="ECO:0000313" key="1">
    <source>
        <dbReference type="EMBL" id="KAF6136956.1"/>
    </source>
</evidence>
<dbReference type="AlphaFoldDB" id="A0A7J7L2T7"/>
<proteinExistence type="predicted"/>
<dbReference type="PANTHER" id="PTHR47556:SF1">
    <property type="entry name" value="SEC14P-LIKE PHOSPHATIDYLINOSITOL TRANSFER FAMILY PROTEIN"/>
    <property type="match status" value="1"/>
</dbReference>